<evidence type="ECO:0000313" key="2">
    <source>
        <dbReference type="EMBL" id="MBH8566753.1"/>
    </source>
</evidence>
<name>A0A8J7LBI4_9NOST</name>
<gene>
    <name evidence="2" type="ORF">I8748_32155</name>
</gene>
<protein>
    <submittedName>
        <fullName evidence="2">GIY-YIG nuclease family protein</fullName>
    </submittedName>
</protein>
<dbReference type="Proteomes" id="UP000632766">
    <property type="component" value="Unassembled WGS sequence"/>
</dbReference>
<organism evidence="2 3">
    <name type="scientific">Amazonocrinis nigriterrae CENA67</name>
    <dbReference type="NCBI Taxonomy" id="2794033"/>
    <lineage>
        <taxon>Bacteria</taxon>
        <taxon>Bacillati</taxon>
        <taxon>Cyanobacteriota</taxon>
        <taxon>Cyanophyceae</taxon>
        <taxon>Nostocales</taxon>
        <taxon>Nostocaceae</taxon>
        <taxon>Amazonocrinis</taxon>
        <taxon>Amazonocrinis nigriterrae</taxon>
    </lineage>
</organism>
<dbReference type="EMBL" id="JAECZC010000102">
    <property type="protein sequence ID" value="MBH8566753.1"/>
    <property type="molecule type" value="Genomic_DNA"/>
</dbReference>
<dbReference type="SMART" id="SM00974">
    <property type="entry name" value="T5orf172"/>
    <property type="match status" value="1"/>
</dbReference>
<accession>A0A8J7LBI4</accession>
<keyword evidence="3" id="KW-1185">Reference proteome</keyword>
<reference evidence="2 3" key="1">
    <citation type="journal article" date="2021" name="Int. J. Syst. Evol. Microbiol.">
        <title>Amazonocrinis nigriterrae gen. nov., sp. nov., Atlanticothrix silvestris gen. nov., sp. nov. and Dendronalium phyllosphericum gen. nov., sp. nov., nostocacean cyanobacteria from Brazilian environments.</title>
        <authorList>
            <person name="Alvarenga D.O."/>
            <person name="Andreote A.P.D."/>
            <person name="Branco L.H.Z."/>
            <person name="Delbaje E."/>
            <person name="Cruz R.B."/>
            <person name="Varani A.M."/>
            <person name="Fiore M.F."/>
        </authorList>
    </citation>
    <scope>NUCLEOTIDE SEQUENCE [LARGE SCALE GENOMIC DNA]</scope>
    <source>
        <strain evidence="2 3">CENA67</strain>
    </source>
</reference>
<comment type="caution">
    <text evidence="2">The sequence shown here is derived from an EMBL/GenBank/DDBJ whole genome shotgun (WGS) entry which is preliminary data.</text>
</comment>
<dbReference type="InterPro" id="IPR018306">
    <property type="entry name" value="Phage_T5_Orf172_DNA-bd"/>
</dbReference>
<dbReference type="AlphaFoldDB" id="A0A8J7LBI4"/>
<dbReference type="Pfam" id="PF13455">
    <property type="entry name" value="MUG113"/>
    <property type="match status" value="1"/>
</dbReference>
<dbReference type="RefSeq" id="WP_198128487.1">
    <property type="nucleotide sequence ID" value="NZ_JAECZC010000102.1"/>
</dbReference>
<feature type="domain" description="Bacteriophage T5 Orf172 DNA-binding" evidence="1">
    <location>
        <begin position="11"/>
        <end position="88"/>
    </location>
</feature>
<evidence type="ECO:0000313" key="3">
    <source>
        <dbReference type="Proteomes" id="UP000632766"/>
    </source>
</evidence>
<sequence>MKKGTVYLVNAKGTNRYKIGYTNRRIEERLAELSGGQSPFPLVVTKTILVEDAHTVELGFHHKFADCRKYGEWFEFDGDRLKEVCKLMDEAAKHQGEGISFLAPLAVALTLLLGYCHQYQPPTKITPIMQKK</sequence>
<evidence type="ECO:0000259" key="1">
    <source>
        <dbReference type="SMART" id="SM00974"/>
    </source>
</evidence>
<proteinExistence type="predicted"/>